<dbReference type="InterPro" id="IPR000878">
    <property type="entry name" value="4pyrrol_Mease"/>
</dbReference>
<dbReference type="GO" id="GO:0009236">
    <property type="term" value="P:cobalamin biosynthetic process"/>
    <property type="evidence" value="ECO:0007669"/>
    <property type="project" value="UniProtKB-UniPathway"/>
</dbReference>
<dbReference type="NCBIfam" id="TIGR02467">
    <property type="entry name" value="CbiE"/>
    <property type="match status" value="1"/>
</dbReference>
<dbReference type="InterPro" id="IPR014776">
    <property type="entry name" value="4pyrrole_Mease_sub2"/>
</dbReference>
<keyword evidence="3 7" id="KW-0489">Methyltransferase</keyword>
<evidence type="ECO:0000313" key="8">
    <source>
        <dbReference type="Proteomes" id="UP000094296"/>
    </source>
</evidence>
<gene>
    <name evidence="7" type="ORF">BHF68_13105</name>
</gene>
<dbReference type="STRING" id="766136.BHF68_13105"/>
<dbReference type="CDD" id="cd11644">
    <property type="entry name" value="Precorrin-6Y-MT"/>
    <property type="match status" value="1"/>
</dbReference>
<evidence type="ECO:0000256" key="1">
    <source>
        <dbReference type="ARBA" id="ARBA00004953"/>
    </source>
</evidence>
<name>A0A1E5G4H2_9FIRM</name>
<reference evidence="7 8" key="1">
    <citation type="submission" date="2016-09" db="EMBL/GenBank/DDBJ databases">
        <title>Draft genome sequence for the type strain of Desulfuribacillus alkaliarsenatis AHT28, an obligately anaerobic, sulfidogenic bacterium isolated from Russian soda lake sediments.</title>
        <authorList>
            <person name="Abin C.A."/>
            <person name="Hollibaugh J.T."/>
        </authorList>
    </citation>
    <scope>NUCLEOTIDE SEQUENCE [LARGE SCALE GENOMIC DNA]</scope>
    <source>
        <strain evidence="7 8">AHT28</strain>
    </source>
</reference>
<accession>A0A1E5G4H2</accession>
<keyword evidence="2" id="KW-0169">Cobalamin biosynthesis</keyword>
<dbReference type="InterPro" id="IPR050714">
    <property type="entry name" value="Cobalamin_biosynth_MTase"/>
</dbReference>
<dbReference type="GO" id="GO:0032259">
    <property type="term" value="P:methylation"/>
    <property type="evidence" value="ECO:0007669"/>
    <property type="project" value="UniProtKB-KW"/>
</dbReference>
<evidence type="ECO:0000313" key="7">
    <source>
        <dbReference type="EMBL" id="OEF97997.1"/>
    </source>
</evidence>
<comment type="caution">
    <text evidence="7">The sequence shown here is derived from an EMBL/GenBank/DDBJ whole genome shotgun (WGS) entry which is preliminary data.</text>
</comment>
<keyword evidence="8" id="KW-1185">Reference proteome</keyword>
<dbReference type="Proteomes" id="UP000094296">
    <property type="component" value="Unassembled WGS sequence"/>
</dbReference>
<dbReference type="PANTHER" id="PTHR43182">
    <property type="entry name" value="COBALT-PRECORRIN-6B C(15)-METHYLTRANSFERASE (DECARBOXYLATING)"/>
    <property type="match status" value="1"/>
</dbReference>
<dbReference type="Pfam" id="PF00590">
    <property type="entry name" value="TP_methylase"/>
    <property type="match status" value="1"/>
</dbReference>
<dbReference type="InterPro" id="IPR014777">
    <property type="entry name" value="4pyrrole_Mease_sub1"/>
</dbReference>
<dbReference type="GO" id="GO:0008276">
    <property type="term" value="F:protein methyltransferase activity"/>
    <property type="evidence" value="ECO:0007669"/>
    <property type="project" value="InterPro"/>
</dbReference>
<sequence length="223" mass="24553">MEKQQSTSQRKIKVVGTGPGAVEYITPIAKQAIEQADVVVGAKRLLEAFAVPGQQQLIVDKELLNVVTQMKNLQKLNNITVLVSGDTGIFSFANYLTKHFQAKELVFIPGISSVQVMFARLQRPWVEAQIISMHGRTEAGLVDIIQGAKVTAMVTGTPWTPQTIAKKLLDSLAMEIVACDWRVAIGKDLTYAHEQIINTTIGTLVDDKNDYSNSVMVIWNDSQ</sequence>
<dbReference type="InterPro" id="IPR035996">
    <property type="entry name" value="4pyrrol_Methylase_sf"/>
</dbReference>
<dbReference type="UniPathway" id="UPA00148"/>
<evidence type="ECO:0000256" key="3">
    <source>
        <dbReference type="ARBA" id="ARBA00022603"/>
    </source>
</evidence>
<organism evidence="7 8">
    <name type="scientific">Desulfuribacillus alkaliarsenatis</name>
    <dbReference type="NCBI Taxonomy" id="766136"/>
    <lineage>
        <taxon>Bacteria</taxon>
        <taxon>Bacillati</taxon>
        <taxon>Bacillota</taxon>
        <taxon>Desulfuribacillia</taxon>
        <taxon>Desulfuribacillales</taxon>
        <taxon>Desulfuribacillaceae</taxon>
        <taxon>Desulfuribacillus</taxon>
    </lineage>
</organism>
<dbReference type="SUPFAM" id="SSF53790">
    <property type="entry name" value="Tetrapyrrole methylase"/>
    <property type="match status" value="1"/>
</dbReference>
<dbReference type="Gene3D" id="3.30.950.10">
    <property type="entry name" value="Methyltransferase, Cobalt-precorrin-4 Transmethylase, Domain 2"/>
    <property type="match status" value="1"/>
</dbReference>
<dbReference type="Gene3D" id="3.40.1010.10">
    <property type="entry name" value="Cobalt-precorrin-4 Transmethylase, Domain 1"/>
    <property type="match status" value="1"/>
</dbReference>
<comment type="pathway">
    <text evidence="1">Cofactor biosynthesis; adenosylcobalamin biosynthesis.</text>
</comment>
<dbReference type="PANTHER" id="PTHR43182:SF1">
    <property type="entry name" value="COBALT-PRECORRIN-7 C(5)-METHYLTRANSFERASE"/>
    <property type="match status" value="1"/>
</dbReference>
<keyword evidence="4 7" id="KW-0808">Transferase</keyword>
<dbReference type="EMBL" id="MIJE01000002">
    <property type="protein sequence ID" value="OEF97997.1"/>
    <property type="molecule type" value="Genomic_DNA"/>
</dbReference>
<proteinExistence type="predicted"/>
<evidence type="ECO:0000256" key="5">
    <source>
        <dbReference type="ARBA" id="ARBA00022691"/>
    </source>
</evidence>
<dbReference type="AlphaFoldDB" id="A0A1E5G4H2"/>
<evidence type="ECO:0000256" key="4">
    <source>
        <dbReference type="ARBA" id="ARBA00022679"/>
    </source>
</evidence>
<protein>
    <submittedName>
        <fullName evidence="7">Precorrin-6y C5,15-methyltransferase (Decarboxylating) subunit CbiE</fullName>
    </submittedName>
</protein>
<evidence type="ECO:0000256" key="2">
    <source>
        <dbReference type="ARBA" id="ARBA00022573"/>
    </source>
</evidence>
<dbReference type="InterPro" id="IPR012818">
    <property type="entry name" value="CbiE"/>
</dbReference>
<feature type="domain" description="Tetrapyrrole methylase" evidence="6">
    <location>
        <begin position="12"/>
        <end position="204"/>
    </location>
</feature>
<keyword evidence="5" id="KW-0949">S-adenosyl-L-methionine</keyword>
<evidence type="ECO:0000259" key="6">
    <source>
        <dbReference type="Pfam" id="PF00590"/>
    </source>
</evidence>